<evidence type="ECO:0000313" key="3">
    <source>
        <dbReference type="EMBL" id="KRN95656.1"/>
    </source>
</evidence>
<dbReference type="PATRIC" id="fig|449659.4.peg.1115"/>
<dbReference type="PANTHER" id="PTHR14969">
    <property type="entry name" value="SPHINGOSINE-1-PHOSPHATE PHOSPHOHYDROLASE"/>
    <property type="match status" value="1"/>
</dbReference>
<dbReference type="OrthoDB" id="9789113at2"/>
<dbReference type="Pfam" id="PF01569">
    <property type="entry name" value="PAP2"/>
    <property type="match status" value="1"/>
</dbReference>
<keyword evidence="1" id="KW-0472">Membrane</keyword>
<gene>
    <name evidence="3" type="ORF">IV66_GL001105</name>
</gene>
<evidence type="ECO:0000259" key="2">
    <source>
        <dbReference type="SMART" id="SM00014"/>
    </source>
</evidence>
<reference evidence="3 4" key="1">
    <citation type="journal article" date="2015" name="Genome Announc.">
        <title>Expanding the biotechnology potential of lactobacilli through comparative genomics of 213 strains and associated genera.</title>
        <authorList>
            <person name="Sun Z."/>
            <person name="Harris H.M."/>
            <person name="McCann A."/>
            <person name="Guo C."/>
            <person name="Argimon S."/>
            <person name="Zhang W."/>
            <person name="Yang X."/>
            <person name="Jeffery I.B."/>
            <person name="Cooney J.C."/>
            <person name="Kagawa T.F."/>
            <person name="Liu W."/>
            <person name="Song Y."/>
            <person name="Salvetti E."/>
            <person name="Wrobel A."/>
            <person name="Rasinkangas P."/>
            <person name="Parkhill J."/>
            <person name="Rea M.C."/>
            <person name="O'Sullivan O."/>
            <person name="Ritari J."/>
            <person name="Douillard F.P."/>
            <person name="Paul Ross R."/>
            <person name="Yang R."/>
            <person name="Briner A.E."/>
            <person name="Felis G.E."/>
            <person name="de Vos W.M."/>
            <person name="Barrangou R."/>
            <person name="Klaenhammer T.R."/>
            <person name="Caufield P.W."/>
            <person name="Cui Y."/>
            <person name="Zhang H."/>
            <person name="O'Toole P.W."/>
        </authorList>
    </citation>
    <scope>NUCLEOTIDE SEQUENCE [LARGE SCALE GENOMIC DNA]</scope>
    <source>
        <strain evidence="3 4">NBRC 103219</strain>
    </source>
</reference>
<sequence length="216" mass="24258">MSKYPHIYSRLIIGSSSLLLFILLAILVGQHATFITSADHEAINLLHPLITPARTKFITIISNLASPTMMTVYSIIIALFLARKNQFRVGLNFLIFFSSFNLLNHIVKGWIERPRPTHRLITIGGFSFPSGHTFATIVLVFCILTLLKQSNCSQKVYLTATACGWGLILLIAFSRVFLHAHFLSDTIGSLFLATASWQIILSIIELRATHYNENIR</sequence>
<feature type="domain" description="Phosphatidic acid phosphatase type 2/haloperoxidase" evidence="2">
    <location>
        <begin position="88"/>
        <end position="201"/>
    </location>
</feature>
<dbReference type="PANTHER" id="PTHR14969:SF13">
    <property type="entry name" value="AT30094P"/>
    <property type="match status" value="1"/>
</dbReference>
<evidence type="ECO:0000313" key="4">
    <source>
        <dbReference type="Proteomes" id="UP000051886"/>
    </source>
</evidence>
<feature type="transmembrane region" description="Helical" evidence="1">
    <location>
        <begin position="89"/>
        <end position="107"/>
    </location>
</feature>
<proteinExistence type="predicted"/>
<feature type="transmembrane region" description="Helical" evidence="1">
    <location>
        <begin position="156"/>
        <end position="178"/>
    </location>
</feature>
<evidence type="ECO:0000256" key="1">
    <source>
        <dbReference type="SAM" id="Phobius"/>
    </source>
</evidence>
<dbReference type="SMART" id="SM00014">
    <property type="entry name" value="acidPPc"/>
    <property type="match status" value="1"/>
</dbReference>
<dbReference type="STRING" id="449659.IV66_GL001105"/>
<feature type="transmembrane region" description="Helical" evidence="1">
    <location>
        <begin position="12"/>
        <end position="37"/>
    </location>
</feature>
<dbReference type="InterPro" id="IPR036938">
    <property type="entry name" value="PAP2/HPO_sf"/>
</dbReference>
<dbReference type="InterPro" id="IPR000326">
    <property type="entry name" value="PAP2/HPO"/>
</dbReference>
<keyword evidence="1" id="KW-1133">Transmembrane helix</keyword>
<keyword evidence="1" id="KW-0812">Transmembrane</keyword>
<comment type="caution">
    <text evidence="3">The sequence shown here is derived from an EMBL/GenBank/DDBJ whole genome shotgun (WGS) entry which is preliminary data.</text>
</comment>
<dbReference type="AlphaFoldDB" id="A0A0R2L1I1"/>
<dbReference type="SUPFAM" id="SSF48317">
    <property type="entry name" value="Acid phosphatase/Vanadium-dependent haloperoxidase"/>
    <property type="match status" value="1"/>
</dbReference>
<organism evidence="3 4">
    <name type="scientific">Ligilactobacillus pobuzihii</name>
    <dbReference type="NCBI Taxonomy" id="449659"/>
    <lineage>
        <taxon>Bacteria</taxon>
        <taxon>Bacillati</taxon>
        <taxon>Bacillota</taxon>
        <taxon>Bacilli</taxon>
        <taxon>Lactobacillales</taxon>
        <taxon>Lactobacillaceae</taxon>
        <taxon>Ligilactobacillus</taxon>
    </lineage>
</organism>
<feature type="transmembrane region" description="Helical" evidence="1">
    <location>
        <begin position="190"/>
        <end position="208"/>
    </location>
</feature>
<dbReference type="EMBL" id="JQCN01000070">
    <property type="protein sequence ID" value="KRN95656.1"/>
    <property type="molecule type" value="Genomic_DNA"/>
</dbReference>
<protein>
    <submittedName>
        <fullName evidence="3">Phosphatidylglycerophosphatase B</fullName>
    </submittedName>
</protein>
<name>A0A0R2L1I1_9LACO</name>
<dbReference type="CDD" id="cd03392">
    <property type="entry name" value="PAP2_like_2"/>
    <property type="match status" value="1"/>
</dbReference>
<dbReference type="Proteomes" id="UP000051886">
    <property type="component" value="Unassembled WGS sequence"/>
</dbReference>
<feature type="transmembrane region" description="Helical" evidence="1">
    <location>
        <begin position="57"/>
        <end position="82"/>
    </location>
</feature>
<dbReference type="RefSeq" id="WP_081607060.1">
    <property type="nucleotide sequence ID" value="NZ_BJYB01000008.1"/>
</dbReference>
<accession>A0A0R2L1I1</accession>
<feature type="transmembrane region" description="Helical" evidence="1">
    <location>
        <begin position="127"/>
        <end position="147"/>
    </location>
</feature>
<keyword evidence="4" id="KW-1185">Reference proteome</keyword>
<dbReference type="Gene3D" id="1.20.144.10">
    <property type="entry name" value="Phosphatidic acid phosphatase type 2/haloperoxidase"/>
    <property type="match status" value="2"/>
</dbReference>